<dbReference type="InterPro" id="IPR017231">
    <property type="entry name" value="Small_GTPase_Tem1/Spg1"/>
</dbReference>
<dbReference type="SMART" id="SM00175">
    <property type="entry name" value="RAB"/>
    <property type="match status" value="1"/>
</dbReference>
<evidence type="ECO:0000256" key="2">
    <source>
        <dbReference type="SAM" id="MobiDB-lite"/>
    </source>
</evidence>
<dbReference type="PANTHER" id="PTHR47978">
    <property type="match status" value="1"/>
</dbReference>
<dbReference type="Proteomes" id="UP000245383">
    <property type="component" value="Unassembled WGS sequence"/>
</dbReference>
<comment type="caution">
    <text evidence="3">The sequence shown here is derived from an EMBL/GenBank/DDBJ whole genome shotgun (WGS) entry which is preliminary data.</text>
</comment>
<dbReference type="NCBIfam" id="TIGR00231">
    <property type="entry name" value="small_GTP"/>
    <property type="match status" value="1"/>
</dbReference>
<evidence type="ECO:0000256" key="1">
    <source>
        <dbReference type="ARBA" id="ARBA00022741"/>
    </source>
</evidence>
<dbReference type="PRINTS" id="PR00449">
    <property type="entry name" value="RASTRNSFRMNG"/>
</dbReference>
<dbReference type="STRING" id="133385.A0A2T9YAI6"/>
<organism evidence="3 4">
    <name type="scientific">Smittium simulii</name>
    <dbReference type="NCBI Taxonomy" id="133385"/>
    <lineage>
        <taxon>Eukaryota</taxon>
        <taxon>Fungi</taxon>
        <taxon>Fungi incertae sedis</taxon>
        <taxon>Zoopagomycota</taxon>
        <taxon>Kickxellomycotina</taxon>
        <taxon>Harpellomycetes</taxon>
        <taxon>Harpellales</taxon>
        <taxon>Legeriomycetaceae</taxon>
        <taxon>Smittium</taxon>
    </lineage>
</organism>
<dbReference type="SUPFAM" id="SSF52540">
    <property type="entry name" value="P-loop containing nucleoside triphosphate hydrolases"/>
    <property type="match status" value="1"/>
</dbReference>
<dbReference type="GO" id="GO:0005525">
    <property type="term" value="F:GTP binding"/>
    <property type="evidence" value="ECO:0007669"/>
    <property type="project" value="InterPro"/>
</dbReference>
<evidence type="ECO:0000313" key="4">
    <source>
        <dbReference type="Proteomes" id="UP000245383"/>
    </source>
</evidence>
<dbReference type="InterPro" id="IPR027417">
    <property type="entry name" value="P-loop_NTPase"/>
</dbReference>
<keyword evidence="4" id="KW-1185">Reference proteome</keyword>
<feature type="region of interest" description="Disordered" evidence="2">
    <location>
        <begin position="1"/>
        <end position="25"/>
    </location>
</feature>
<proteinExistence type="predicted"/>
<dbReference type="OrthoDB" id="6585768at2759"/>
<dbReference type="EMBL" id="MBFR01000323">
    <property type="protein sequence ID" value="PVU89329.1"/>
    <property type="molecule type" value="Genomic_DNA"/>
</dbReference>
<sequence>MSRNSIASSHNENEEQNYSHQDKIYRDSFNTEPQNKITLKIGMLGDPQIGKTTLMVKYVEDKFEPEYIQTLGVNFMEKSIKLRNTIVTFSIWDLGGEQEFVNMLPLVCNDAAAILFLYDLTRRSTLNSIRSWYKQARGFNSTAIPILIGTKYDEFVNSKDITPEEQIILTQYSRALAKAMGASLVFCSSLYSVNINKIFKIILSKVFNLTVNFEEISEFGAPILEFK</sequence>
<reference evidence="3 4" key="1">
    <citation type="journal article" date="2018" name="MBio">
        <title>Comparative Genomics Reveals the Core Gene Toolbox for the Fungus-Insect Symbiosis.</title>
        <authorList>
            <person name="Wang Y."/>
            <person name="Stata M."/>
            <person name="Wang W."/>
            <person name="Stajich J.E."/>
            <person name="White M.M."/>
            <person name="Moncalvo J.M."/>
        </authorList>
    </citation>
    <scope>NUCLEOTIDE SEQUENCE [LARGE SCALE GENOMIC DNA]</scope>
    <source>
        <strain evidence="3 4">SWE-8-4</strain>
    </source>
</reference>
<evidence type="ECO:0000313" key="3">
    <source>
        <dbReference type="EMBL" id="PVU89329.1"/>
    </source>
</evidence>
<dbReference type="InterPro" id="IPR001806">
    <property type="entry name" value="Small_GTPase"/>
</dbReference>
<name>A0A2T9YAI6_9FUNG</name>
<dbReference type="SMART" id="SM00174">
    <property type="entry name" value="RHO"/>
    <property type="match status" value="1"/>
</dbReference>
<dbReference type="InterPro" id="IPR005225">
    <property type="entry name" value="Small_GTP-bd"/>
</dbReference>
<evidence type="ECO:0008006" key="5">
    <source>
        <dbReference type="Google" id="ProtNLM"/>
    </source>
</evidence>
<dbReference type="PROSITE" id="PS51419">
    <property type="entry name" value="RAB"/>
    <property type="match status" value="1"/>
</dbReference>
<accession>A0A2T9YAI6</accession>
<dbReference type="Gene3D" id="3.40.50.300">
    <property type="entry name" value="P-loop containing nucleotide triphosphate hydrolases"/>
    <property type="match status" value="1"/>
</dbReference>
<dbReference type="SMART" id="SM00173">
    <property type="entry name" value="RAS"/>
    <property type="match status" value="1"/>
</dbReference>
<feature type="compositionally biased region" description="Polar residues" evidence="2">
    <location>
        <begin position="1"/>
        <end position="10"/>
    </location>
</feature>
<dbReference type="GO" id="GO:0003924">
    <property type="term" value="F:GTPase activity"/>
    <property type="evidence" value="ECO:0007669"/>
    <property type="project" value="InterPro"/>
</dbReference>
<dbReference type="Pfam" id="PF00071">
    <property type="entry name" value="Ras"/>
    <property type="match status" value="1"/>
</dbReference>
<dbReference type="AlphaFoldDB" id="A0A2T9YAI6"/>
<keyword evidence="1" id="KW-0547">Nucleotide-binding</keyword>
<dbReference type="PIRSF" id="PIRSF037527">
    <property type="entry name" value="Small_GTPase_Tem1"/>
    <property type="match status" value="1"/>
</dbReference>
<gene>
    <name evidence="3" type="ORF">BB561_005428</name>
</gene>
<protein>
    <recommendedName>
        <fullName evidence="5">Septum-promoting GTP-binding protein 1</fullName>
    </recommendedName>
</protein>